<name>A0ABT9THB8_9GAMM</name>
<keyword evidence="2" id="KW-1185">Reference proteome</keyword>
<evidence type="ECO:0000313" key="2">
    <source>
        <dbReference type="Proteomes" id="UP001244623"/>
    </source>
</evidence>
<gene>
    <name evidence="1" type="ORF">J2X94_004034</name>
</gene>
<sequence length="124" mass="14885">MTHIAPATLLALFVRGRCSSYDFKYIYHYWLTFLYLPEYAVVTYYQLHSLLFIISQLFDFQMGNIRPFSQRLYSILNSVTLFLRQPIKLFQCLFRPVNFWHPSTLHVVKEHSQLTATEYNYNQS</sequence>
<proteinExistence type="predicted"/>
<dbReference type="Proteomes" id="UP001244623">
    <property type="component" value="Unassembled WGS sequence"/>
</dbReference>
<dbReference type="EMBL" id="JAUSSJ010000010">
    <property type="protein sequence ID" value="MDQ0021848.1"/>
    <property type="molecule type" value="Genomic_DNA"/>
</dbReference>
<comment type="caution">
    <text evidence="1">The sequence shown here is derived from an EMBL/GenBank/DDBJ whole genome shotgun (WGS) entry which is preliminary data.</text>
</comment>
<accession>A0ABT9THB8</accession>
<protein>
    <recommendedName>
        <fullName evidence="3">Secreted protein</fullName>
    </recommendedName>
</protein>
<evidence type="ECO:0000313" key="1">
    <source>
        <dbReference type="EMBL" id="MDQ0021848.1"/>
    </source>
</evidence>
<evidence type="ECO:0008006" key="3">
    <source>
        <dbReference type="Google" id="ProtNLM"/>
    </source>
</evidence>
<organism evidence="1 2">
    <name type="scientific">[Curtobacterium] plantarum</name>
    <dbReference type="NCBI Taxonomy" id="221276"/>
    <lineage>
        <taxon>Bacteria</taxon>
        <taxon>Pseudomonadati</taxon>
        <taxon>Pseudomonadota</taxon>
        <taxon>Gammaproteobacteria</taxon>
        <taxon>Enterobacterales</taxon>
        <taxon>Erwiniaceae</taxon>
        <taxon>Pantoea</taxon>
    </lineage>
</organism>
<reference evidence="1 2" key="1">
    <citation type="submission" date="2023-07" db="EMBL/GenBank/DDBJ databases">
        <title>Sorghum-associated microbial communities from plants grown in Nebraska, USA.</title>
        <authorList>
            <person name="Schachtman D."/>
        </authorList>
    </citation>
    <scope>NUCLEOTIDE SEQUENCE [LARGE SCALE GENOMIC DNA]</scope>
    <source>
        <strain evidence="1 2">CC49</strain>
    </source>
</reference>